<evidence type="ECO:0000313" key="1">
    <source>
        <dbReference type="EMBL" id="KRZ14667.1"/>
    </source>
</evidence>
<comment type="caution">
    <text evidence="1">The sequence shown here is derived from an EMBL/GenBank/DDBJ whole genome shotgun (WGS) entry which is preliminary data.</text>
</comment>
<dbReference type="Proteomes" id="UP000054805">
    <property type="component" value="Unassembled WGS sequence"/>
</dbReference>
<reference evidence="1 2" key="1">
    <citation type="submission" date="2015-01" db="EMBL/GenBank/DDBJ databases">
        <title>Evolution of Trichinella species and genotypes.</title>
        <authorList>
            <person name="Korhonen P.K."/>
            <person name="Edoardo P."/>
            <person name="Giuseppe L.R."/>
            <person name="Gasser R.B."/>
        </authorList>
    </citation>
    <scope>NUCLEOTIDE SEQUENCE [LARGE SCALE GENOMIC DNA]</scope>
    <source>
        <strain evidence="1">ISS588</strain>
    </source>
</reference>
<dbReference type="EMBL" id="JYDS01000317">
    <property type="protein sequence ID" value="KRZ14667.1"/>
    <property type="molecule type" value="Genomic_DNA"/>
</dbReference>
<protein>
    <submittedName>
        <fullName evidence="1">Uncharacterized protein</fullName>
    </submittedName>
</protein>
<dbReference type="AlphaFoldDB" id="A0A0V1HV94"/>
<keyword evidence="2" id="KW-1185">Reference proteome</keyword>
<organism evidence="1 2">
    <name type="scientific">Trichinella pseudospiralis</name>
    <name type="common">Parasitic roundworm</name>
    <dbReference type="NCBI Taxonomy" id="6337"/>
    <lineage>
        <taxon>Eukaryota</taxon>
        <taxon>Metazoa</taxon>
        <taxon>Ecdysozoa</taxon>
        <taxon>Nematoda</taxon>
        <taxon>Enoplea</taxon>
        <taxon>Dorylaimia</taxon>
        <taxon>Trichinellida</taxon>
        <taxon>Trichinellidae</taxon>
        <taxon>Trichinella</taxon>
    </lineage>
</organism>
<name>A0A0V1HV94_TRIPS</name>
<proteinExistence type="predicted"/>
<sequence length="83" mass="9585">MSSLIKVRHTKICCSASISIPGHTCCFKVYKFDAFSKEGRFVYLKPLQKGLPFQMSVDKLITTFCTNITFKFLEHYFLCKCES</sequence>
<gene>
    <name evidence="1" type="ORF">T4B_3870</name>
</gene>
<accession>A0A0V1HV94</accession>
<evidence type="ECO:0000313" key="2">
    <source>
        <dbReference type="Proteomes" id="UP000054805"/>
    </source>
</evidence>